<evidence type="ECO:0000313" key="9">
    <source>
        <dbReference type="Proteomes" id="UP000516361"/>
    </source>
</evidence>
<feature type="binding site" evidence="7">
    <location>
        <position position="58"/>
    </location>
    <ligand>
        <name>S-adenosyl-L-methionine</name>
        <dbReference type="ChEBI" id="CHEBI:59789"/>
    </ligand>
</feature>
<dbReference type="PANTHER" id="PTHR23417">
    <property type="entry name" value="3-DEOXY-D-MANNO-OCTULOSONIC-ACID TRANSFERASE/TRNA GUANINE-N 7 - -METHYLTRANSFERASE"/>
    <property type="match status" value="1"/>
</dbReference>
<comment type="pathway">
    <text evidence="7">tRNA modification; N(7)-methylguanine-tRNA biosynthesis.</text>
</comment>
<keyword evidence="4 7" id="KW-0808">Transferase</keyword>
<evidence type="ECO:0000313" key="8">
    <source>
        <dbReference type="EMBL" id="BBE31290.1"/>
    </source>
</evidence>
<accession>A0A7G1G471</accession>
<comment type="function">
    <text evidence="2 7">Catalyzes the formation of N(7)-methylguanine at position 46 (m7G46) in tRNA.</text>
</comment>
<dbReference type="EC" id="2.1.1.33" evidence="7"/>
<dbReference type="UniPathway" id="UPA00989"/>
<comment type="caution">
    <text evidence="7">Lacks conserved residue(s) required for the propagation of feature annotation.</text>
</comment>
<comment type="similarity">
    <text evidence="7">Belongs to the class I-like SAM-binding methyltransferase superfamily. TrmB family.</text>
</comment>
<evidence type="ECO:0000256" key="7">
    <source>
        <dbReference type="HAMAP-Rule" id="MF_01057"/>
    </source>
</evidence>
<feature type="binding site" evidence="7">
    <location>
        <position position="85"/>
    </location>
    <ligand>
        <name>S-adenosyl-L-methionine</name>
        <dbReference type="ChEBI" id="CHEBI:59789"/>
    </ligand>
</feature>
<dbReference type="Gene3D" id="3.40.50.150">
    <property type="entry name" value="Vaccinia Virus protein VP39"/>
    <property type="match status" value="1"/>
</dbReference>
<feature type="binding site" evidence="7">
    <location>
        <begin position="177"/>
        <end position="180"/>
    </location>
    <ligand>
        <name>substrate</name>
    </ligand>
</feature>
<dbReference type="HAMAP" id="MF_01057">
    <property type="entry name" value="tRNA_methyltr_TrmB"/>
    <property type="match status" value="1"/>
</dbReference>
<evidence type="ECO:0000256" key="4">
    <source>
        <dbReference type="ARBA" id="ARBA00022679"/>
    </source>
</evidence>
<keyword evidence="9" id="KW-1185">Reference proteome</keyword>
<feature type="binding site" evidence="7">
    <location>
        <position position="144"/>
    </location>
    <ligand>
        <name>substrate</name>
    </ligand>
</feature>
<dbReference type="InterPro" id="IPR029063">
    <property type="entry name" value="SAM-dependent_MTases_sf"/>
</dbReference>
<comment type="catalytic activity">
    <reaction evidence="1 7">
        <text>guanosine(46) in tRNA + S-adenosyl-L-methionine = N(7)-methylguanosine(46) in tRNA + S-adenosyl-L-homocysteine</text>
        <dbReference type="Rhea" id="RHEA:42708"/>
        <dbReference type="Rhea" id="RHEA-COMP:10188"/>
        <dbReference type="Rhea" id="RHEA-COMP:10189"/>
        <dbReference type="ChEBI" id="CHEBI:57856"/>
        <dbReference type="ChEBI" id="CHEBI:59789"/>
        <dbReference type="ChEBI" id="CHEBI:74269"/>
        <dbReference type="ChEBI" id="CHEBI:74480"/>
        <dbReference type="EC" id="2.1.1.33"/>
    </reaction>
</comment>
<dbReference type="CDD" id="cd02440">
    <property type="entry name" value="AdoMet_MTases"/>
    <property type="match status" value="1"/>
</dbReference>
<dbReference type="KEGG" id="ocy:OSSY52_14310"/>
<dbReference type="Pfam" id="PF02390">
    <property type="entry name" value="Methyltransf_4"/>
    <property type="match status" value="1"/>
</dbReference>
<evidence type="ECO:0000256" key="5">
    <source>
        <dbReference type="ARBA" id="ARBA00022691"/>
    </source>
</evidence>
<dbReference type="FunCoup" id="A0A7G1G471">
    <property type="interactions" value="298"/>
</dbReference>
<dbReference type="AlphaFoldDB" id="A0A7G1G471"/>
<evidence type="ECO:0000256" key="2">
    <source>
        <dbReference type="ARBA" id="ARBA00003015"/>
    </source>
</evidence>
<evidence type="ECO:0000256" key="3">
    <source>
        <dbReference type="ARBA" id="ARBA00022603"/>
    </source>
</evidence>
<dbReference type="GO" id="GO:0008176">
    <property type="term" value="F:tRNA (guanine(46)-N7)-methyltransferase activity"/>
    <property type="evidence" value="ECO:0007669"/>
    <property type="project" value="UniProtKB-UniRule"/>
</dbReference>
<dbReference type="SUPFAM" id="SSF53335">
    <property type="entry name" value="S-adenosyl-L-methionine-dependent methyltransferases"/>
    <property type="match status" value="1"/>
</dbReference>
<dbReference type="InterPro" id="IPR055361">
    <property type="entry name" value="tRNA_methyltr_TrmB_bact"/>
</dbReference>
<gene>
    <name evidence="7 8" type="primary">trmB</name>
    <name evidence="8" type="ORF">OSSY52_14310</name>
</gene>
<dbReference type="GO" id="GO:0043527">
    <property type="term" value="C:tRNA methyltransferase complex"/>
    <property type="evidence" value="ECO:0007669"/>
    <property type="project" value="TreeGrafter"/>
</dbReference>
<evidence type="ECO:0000256" key="6">
    <source>
        <dbReference type="ARBA" id="ARBA00022694"/>
    </source>
</evidence>
<dbReference type="EMBL" id="AP018712">
    <property type="protein sequence ID" value="BBE31290.1"/>
    <property type="molecule type" value="Genomic_DNA"/>
</dbReference>
<protein>
    <recommendedName>
        <fullName evidence="7">tRNA (guanine-N(7)-)-methyltransferase</fullName>
        <ecNumber evidence="7">2.1.1.33</ecNumber>
    </recommendedName>
    <alternativeName>
        <fullName evidence="7">tRNA (guanine(46)-N(7))-methyltransferase</fullName>
    </alternativeName>
    <alternativeName>
        <fullName evidence="7">tRNA(m7G46)-methyltransferase</fullName>
    </alternativeName>
</protein>
<feature type="binding site" evidence="7">
    <location>
        <position position="33"/>
    </location>
    <ligand>
        <name>S-adenosyl-L-methionine</name>
        <dbReference type="ChEBI" id="CHEBI:59789"/>
    </ligand>
</feature>
<name>A0A7G1G471_9BACT</name>
<dbReference type="PANTHER" id="PTHR23417:SF14">
    <property type="entry name" value="PENTACOTRIPEPTIDE-REPEAT REGION OF PRORP DOMAIN-CONTAINING PROTEIN"/>
    <property type="match status" value="1"/>
</dbReference>
<dbReference type="InterPro" id="IPR003358">
    <property type="entry name" value="tRNA_(Gua-N-7)_MeTrfase_Trmb"/>
</dbReference>
<keyword evidence="3 7" id="KW-0489">Methyltransferase</keyword>
<keyword evidence="5 7" id="KW-0949">S-adenosyl-L-methionine</keyword>
<dbReference type="NCBIfam" id="TIGR00091">
    <property type="entry name" value="tRNA (guanosine(46)-N7)-methyltransferase TrmB"/>
    <property type="match status" value="1"/>
</dbReference>
<dbReference type="PROSITE" id="PS51625">
    <property type="entry name" value="SAM_MT_TRMB"/>
    <property type="match status" value="1"/>
</dbReference>
<dbReference type="InParanoid" id="A0A7G1G471"/>
<dbReference type="RefSeq" id="WP_190613730.1">
    <property type="nucleotide sequence ID" value="NZ_AP018712.1"/>
</dbReference>
<sequence length="311" mass="37419">MKYLKYSIDPRKEKNVPINWEKIFEKKGELYVEIGFGGGEYMAEMAKKNPEANFIGFETSLTACDRAQKKFYNYNLNNVKIINHDARFCIRELFADNTISKIIVNFPCPWPKKKHESRRIFVEKFRKTLSSVLMINGSMELATDVEWYAKEVYENFKLDDHFEVEEIVENFNRPIKTRYEKKWEEDNRNKYLVKIKKIKNGNENRIILEENDMPHRHIKDINIEKITELLNKKFQFENETFVIREIFESKIKERYVLKVFTSDDDFTQDFFVNIVKREEEWLIKLEQITTPYRTPAVKYAINKIAEEIEVK</sequence>
<evidence type="ECO:0000256" key="1">
    <source>
        <dbReference type="ARBA" id="ARBA00000142"/>
    </source>
</evidence>
<feature type="binding site" evidence="7">
    <location>
        <position position="112"/>
    </location>
    <ligand>
        <name>substrate</name>
    </ligand>
</feature>
<dbReference type="Proteomes" id="UP000516361">
    <property type="component" value="Chromosome"/>
</dbReference>
<keyword evidence="6 7" id="KW-0819">tRNA processing</keyword>
<organism evidence="8 9">
    <name type="scientific">Tepiditoga spiralis</name>
    <dbReference type="NCBI Taxonomy" id="2108365"/>
    <lineage>
        <taxon>Bacteria</taxon>
        <taxon>Thermotogati</taxon>
        <taxon>Thermotogota</taxon>
        <taxon>Thermotogae</taxon>
        <taxon>Petrotogales</taxon>
        <taxon>Petrotogaceae</taxon>
        <taxon>Tepiditoga</taxon>
    </lineage>
</organism>
<proteinExistence type="inferred from homology"/>
<reference evidence="8 9" key="1">
    <citation type="submission" date="2018-06" db="EMBL/GenBank/DDBJ databases">
        <title>Genome sequencing of Oceanotoga sp. sy52.</title>
        <authorList>
            <person name="Mori K."/>
        </authorList>
    </citation>
    <scope>NUCLEOTIDE SEQUENCE [LARGE SCALE GENOMIC DNA]</scope>
    <source>
        <strain evidence="9">sy52</strain>
    </source>
</reference>